<sequence length="43" mass="5106">MVIAFAFYFSYSQLELQLPEKQFAKQHLSKPVENTLLKTEHYS</sequence>
<reference evidence="1" key="1">
    <citation type="submission" date="2020-08" db="EMBL/GenBank/DDBJ databases">
        <title>Multicomponent nature underlies the extraordinary mechanical properties of spider dragline silk.</title>
        <authorList>
            <person name="Kono N."/>
            <person name="Nakamura H."/>
            <person name="Mori M."/>
            <person name="Yoshida Y."/>
            <person name="Ohtoshi R."/>
            <person name="Malay A.D."/>
            <person name="Moran D.A.P."/>
            <person name="Tomita M."/>
            <person name="Numata K."/>
            <person name="Arakawa K."/>
        </authorList>
    </citation>
    <scope>NUCLEOTIDE SEQUENCE</scope>
</reference>
<evidence type="ECO:0000313" key="1">
    <source>
        <dbReference type="EMBL" id="GFT62600.1"/>
    </source>
</evidence>
<gene>
    <name evidence="1" type="ORF">NPIL_134061</name>
</gene>
<proteinExistence type="predicted"/>
<dbReference type="AlphaFoldDB" id="A0A8X6TZ17"/>
<dbReference type="Proteomes" id="UP000887013">
    <property type="component" value="Unassembled WGS sequence"/>
</dbReference>
<name>A0A8X6TZ17_NEPPI</name>
<accession>A0A8X6TZ17</accession>
<protein>
    <submittedName>
        <fullName evidence="1">Uncharacterized protein</fullName>
    </submittedName>
</protein>
<organism evidence="1 2">
    <name type="scientific">Nephila pilipes</name>
    <name type="common">Giant wood spider</name>
    <name type="synonym">Nephila maculata</name>
    <dbReference type="NCBI Taxonomy" id="299642"/>
    <lineage>
        <taxon>Eukaryota</taxon>
        <taxon>Metazoa</taxon>
        <taxon>Ecdysozoa</taxon>
        <taxon>Arthropoda</taxon>
        <taxon>Chelicerata</taxon>
        <taxon>Arachnida</taxon>
        <taxon>Araneae</taxon>
        <taxon>Araneomorphae</taxon>
        <taxon>Entelegynae</taxon>
        <taxon>Araneoidea</taxon>
        <taxon>Nephilidae</taxon>
        <taxon>Nephila</taxon>
    </lineage>
</organism>
<keyword evidence="2" id="KW-1185">Reference proteome</keyword>
<feature type="non-terminal residue" evidence="1">
    <location>
        <position position="1"/>
    </location>
</feature>
<evidence type="ECO:0000313" key="2">
    <source>
        <dbReference type="Proteomes" id="UP000887013"/>
    </source>
</evidence>
<dbReference type="EMBL" id="BMAW01068078">
    <property type="protein sequence ID" value="GFT62600.1"/>
    <property type="molecule type" value="Genomic_DNA"/>
</dbReference>
<comment type="caution">
    <text evidence="1">The sequence shown here is derived from an EMBL/GenBank/DDBJ whole genome shotgun (WGS) entry which is preliminary data.</text>
</comment>